<dbReference type="InterPro" id="IPR000073">
    <property type="entry name" value="AB_hydrolase_1"/>
</dbReference>
<proteinExistence type="predicted"/>
<dbReference type="SUPFAM" id="SSF53474">
    <property type="entry name" value="alpha/beta-Hydrolases"/>
    <property type="match status" value="1"/>
</dbReference>
<dbReference type="PRINTS" id="PR00111">
    <property type="entry name" value="ABHYDROLASE"/>
</dbReference>
<protein>
    <submittedName>
        <fullName evidence="2">Alpha/beta hydrolase</fullName>
    </submittedName>
</protein>
<dbReference type="Pfam" id="PF12697">
    <property type="entry name" value="Abhydrolase_6"/>
    <property type="match status" value="1"/>
</dbReference>
<dbReference type="InterPro" id="IPR050266">
    <property type="entry name" value="AB_hydrolase_sf"/>
</dbReference>
<feature type="domain" description="AB hydrolase-1" evidence="1">
    <location>
        <begin position="25"/>
        <end position="243"/>
    </location>
</feature>
<dbReference type="Gene3D" id="3.40.50.1820">
    <property type="entry name" value="alpha/beta hydrolase"/>
    <property type="match status" value="1"/>
</dbReference>
<dbReference type="RefSeq" id="WP_394828397.1">
    <property type="nucleotide sequence ID" value="NZ_CP089984.1"/>
</dbReference>
<keyword evidence="2" id="KW-0378">Hydrolase</keyword>
<keyword evidence="3" id="KW-1185">Reference proteome</keyword>
<gene>
    <name evidence="2" type="ORF">LZC94_16220</name>
</gene>
<evidence type="ECO:0000313" key="2">
    <source>
        <dbReference type="EMBL" id="WXB18770.1"/>
    </source>
</evidence>
<accession>A0ABZ2M8D0</accession>
<dbReference type="PANTHER" id="PTHR43798:SF33">
    <property type="entry name" value="HYDROLASE, PUTATIVE (AFU_ORTHOLOGUE AFUA_2G14860)-RELATED"/>
    <property type="match status" value="1"/>
</dbReference>
<dbReference type="EMBL" id="CP089984">
    <property type="protein sequence ID" value="WXB18770.1"/>
    <property type="molecule type" value="Genomic_DNA"/>
</dbReference>
<evidence type="ECO:0000259" key="1">
    <source>
        <dbReference type="Pfam" id="PF12697"/>
    </source>
</evidence>
<dbReference type="PANTHER" id="PTHR43798">
    <property type="entry name" value="MONOACYLGLYCEROL LIPASE"/>
    <property type="match status" value="1"/>
</dbReference>
<dbReference type="InterPro" id="IPR029058">
    <property type="entry name" value="AB_hydrolase_fold"/>
</dbReference>
<name>A0ABZ2M8D0_9BACT</name>
<reference evidence="2 3" key="1">
    <citation type="submission" date="2021-12" db="EMBL/GenBank/DDBJ databases">
        <title>Discovery of the Pendulisporaceae a myxobacterial family with distinct sporulation behavior and unique specialized metabolism.</title>
        <authorList>
            <person name="Garcia R."/>
            <person name="Popoff A."/>
            <person name="Bader C.D."/>
            <person name="Loehr J."/>
            <person name="Walesch S."/>
            <person name="Walt C."/>
            <person name="Boldt J."/>
            <person name="Bunk B."/>
            <person name="Haeckl F.J.F.P.J."/>
            <person name="Gunesch A.P."/>
            <person name="Birkelbach J."/>
            <person name="Nuebel U."/>
            <person name="Pietschmann T."/>
            <person name="Bach T."/>
            <person name="Mueller R."/>
        </authorList>
    </citation>
    <scope>NUCLEOTIDE SEQUENCE [LARGE SCALE GENOMIC DNA]</scope>
    <source>
        <strain evidence="2 3">MSr11954</strain>
    </source>
</reference>
<sequence>MAETFVRGVKLHFQRVGVEGAPTKVVFLHGLVMDNLSSWYFTVANAVAAFADVVLYDLRGHGMSDRPASGYTADDMVLDLCGVLDATVGDAPVILVGNSYGAFLAVQFALRHPARVAGLVLVDGHLGDEDFGERMAGTLSLRGEEADRAIASSFQNWLGRHSARKATRLAALARALVGDTSLVRDLRATPPLAAEDFARITAPALALYGERSDLIERSAKLVGRMPRCTIHVFAGCTHSILWEATNEVRGHIVDFCRVAGHAEVQP</sequence>
<dbReference type="Proteomes" id="UP001370348">
    <property type="component" value="Chromosome"/>
</dbReference>
<dbReference type="GO" id="GO:0016787">
    <property type="term" value="F:hydrolase activity"/>
    <property type="evidence" value="ECO:0007669"/>
    <property type="project" value="UniProtKB-KW"/>
</dbReference>
<evidence type="ECO:0000313" key="3">
    <source>
        <dbReference type="Proteomes" id="UP001370348"/>
    </source>
</evidence>
<organism evidence="2 3">
    <name type="scientific">Pendulispora albinea</name>
    <dbReference type="NCBI Taxonomy" id="2741071"/>
    <lineage>
        <taxon>Bacteria</taxon>
        <taxon>Pseudomonadati</taxon>
        <taxon>Myxococcota</taxon>
        <taxon>Myxococcia</taxon>
        <taxon>Myxococcales</taxon>
        <taxon>Sorangiineae</taxon>
        <taxon>Pendulisporaceae</taxon>
        <taxon>Pendulispora</taxon>
    </lineage>
</organism>